<dbReference type="EMBL" id="LN609302">
    <property type="protein sequence ID" value="CEF56788.1"/>
    <property type="molecule type" value="Genomic_DNA"/>
</dbReference>
<dbReference type="InterPro" id="IPR051049">
    <property type="entry name" value="Dienelactone_hydrolase-like"/>
</dbReference>
<protein>
    <submittedName>
        <fullName evidence="2">Carboxymethylenebutenolidase</fullName>
        <ecNumber evidence="2">3.1.1.45</ecNumber>
    </submittedName>
    <submittedName>
        <fullName evidence="3">Dienelactone hydrolase family protein</fullName>
    </submittedName>
</protein>
<keyword evidence="2" id="KW-0378">Hydrolase</keyword>
<dbReference type="OrthoDB" id="9771666at2"/>
<sequence length="222" mass="24320">MGQIRTLQAADGHHFAAWETERSAHPYALVVLQEIFGVNHHIRKVCDRFAQAGFHVIAPALFDRVERDVELDYTTDGVQKGLALRAQIPLAKTLLDIQAAAKALNARKVGVIGYCWGGTLAWEAATHTDDFAAAVSWYGGGIAAHCNETPRCPVQLHFGEQDTSIPHTDVAAIRAAHPELELYVYDGAEHGFGCEERASYNAQAFLQAQERSIAFLKSTLNP</sequence>
<evidence type="ECO:0000313" key="4">
    <source>
        <dbReference type="Proteomes" id="UP000068250"/>
    </source>
</evidence>
<dbReference type="Pfam" id="PF01738">
    <property type="entry name" value="DLH"/>
    <property type="match status" value="1"/>
</dbReference>
<keyword evidence="5" id="KW-1185">Reference proteome</keyword>
<reference evidence="2" key="1">
    <citation type="submission" date="2014-09" db="EMBL/GenBank/DDBJ databases">
        <authorList>
            <person name="Magalhaes I.L.F."/>
            <person name="Oliveira U."/>
            <person name="Santos F.R."/>
            <person name="Vidigal T.H.D.A."/>
            <person name="Brescovit A.D."/>
            <person name="Santos A.J."/>
        </authorList>
    </citation>
    <scope>NUCLEOTIDE SEQUENCE</scope>
    <source>
        <strain evidence="2">LMG 23848T</strain>
    </source>
</reference>
<reference evidence="3 5" key="3">
    <citation type="journal article" date="2020" name="Int. J. Syst. Evol. Microbiol.">
        <title>Novel acetic acid bacteria from cider fermentations: Acetobacter conturbans sp. nov. and Acetobacter fallax sp. nov.</title>
        <authorList>
            <person name="Sombolestani A.S."/>
            <person name="Cleenwerck I."/>
            <person name="Cnockaert M."/>
            <person name="Borremans W."/>
            <person name="Wieme A.D."/>
            <person name="De Vuyst L."/>
            <person name="Vandamme P."/>
        </authorList>
    </citation>
    <scope>NUCLEOTIDE SEQUENCE [LARGE SCALE GENOMIC DNA]</scope>
    <source>
        <strain evidence="3 5">LMG 23848</strain>
    </source>
</reference>
<dbReference type="RefSeq" id="WP_059024220.1">
    <property type="nucleotide sequence ID" value="NZ_LN609302.1"/>
</dbReference>
<evidence type="ECO:0000313" key="5">
    <source>
        <dbReference type="Proteomes" id="UP000657200"/>
    </source>
</evidence>
<accession>A0A0U5F689</accession>
<dbReference type="Gene3D" id="3.40.50.1820">
    <property type="entry name" value="alpha/beta hydrolase"/>
    <property type="match status" value="1"/>
</dbReference>
<feature type="domain" description="Dienelactone hydrolase" evidence="1">
    <location>
        <begin position="26"/>
        <end position="218"/>
    </location>
</feature>
<dbReference type="Proteomes" id="UP000068250">
    <property type="component" value="Chromosome I"/>
</dbReference>
<dbReference type="InterPro" id="IPR002925">
    <property type="entry name" value="Dienelactn_hydro"/>
</dbReference>
<gene>
    <name evidence="2" type="primary">clcD</name>
    <name evidence="2" type="ORF">AGA_2182</name>
    <name evidence="3" type="ORF">GOB80_05395</name>
</gene>
<organism evidence="2 4">
    <name type="scientific">Acetobacter ghanensis</name>
    <dbReference type="NCBI Taxonomy" id="431306"/>
    <lineage>
        <taxon>Bacteria</taxon>
        <taxon>Pseudomonadati</taxon>
        <taxon>Pseudomonadota</taxon>
        <taxon>Alphaproteobacteria</taxon>
        <taxon>Acetobacterales</taxon>
        <taxon>Acetobacteraceae</taxon>
        <taxon>Acetobacter</taxon>
    </lineage>
</organism>
<dbReference type="EC" id="3.1.1.45" evidence="2"/>
<proteinExistence type="predicted"/>
<dbReference type="InterPro" id="IPR029058">
    <property type="entry name" value="AB_hydrolase_fold"/>
</dbReference>
<dbReference type="STRING" id="431306.AGA_2182"/>
<dbReference type="PANTHER" id="PTHR46623">
    <property type="entry name" value="CARBOXYMETHYLENEBUTENOLIDASE-RELATED"/>
    <property type="match status" value="1"/>
</dbReference>
<dbReference type="PATRIC" id="fig|431306.5.peg.2251"/>
<dbReference type="PANTHER" id="PTHR46623:SF6">
    <property type="entry name" value="ALPHA_BETA-HYDROLASES SUPERFAMILY PROTEIN"/>
    <property type="match status" value="1"/>
</dbReference>
<dbReference type="Proteomes" id="UP000657200">
    <property type="component" value="Unassembled WGS sequence"/>
</dbReference>
<evidence type="ECO:0000313" key="2">
    <source>
        <dbReference type="EMBL" id="CEF56788.1"/>
    </source>
</evidence>
<reference evidence="4" key="2">
    <citation type="submission" date="2014-09" db="EMBL/GenBank/DDBJ databases">
        <authorList>
            <person name="Illeghems K.G."/>
        </authorList>
    </citation>
    <scope>NUCLEOTIDE SEQUENCE [LARGE SCALE GENOMIC DNA]</scope>
    <source>
        <strain evidence="4">LMG 23848T</strain>
    </source>
</reference>
<dbReference type="AlphaFoldDB" id="A0A0U5F689"/>
<name>A0A0U5F689_9PROT</name>
<evidence type="ECO:0000259" key="1">
    <source>
        <dbReference type="Pfam" id="PF01738"/>
    </source>
</evidence>
<dbReference type="SUPFAM" id="SSF53474">
    <property type="entry name" value="alpha/beta-Hydrolases"/>
    <property type="match status" value="1"/>
</dbReference>
<dbReference type="EMBL" id="WOTE01000002">
    <property type="protein sequence ID" value="NHO39130.1"/>
    <property type="molecule type" value="Genomic_DNA"/>
</dbReference>
<evidence type="ECO:0000313" key="3">
    <source>
        <dbReference type="EMBL" id="NHO39130.1"/>
    </source>
</evidence>
<dbReference type="GO" id="GO:0008806">
    <property type="term" value="F:carboxymethylenebutenolidase activity"/>
    <property type="evidence" value="ECO:0007669"/>
    <property type="project" value="UniProtKB-EC"/>
</dbReference>